<evidence type="ECO:0000313" key="10">
    <source>
        <dbReference type="Proteomes" id="UP000324832"/>
    </source>
</evidence>
<dbReference type="EC" id="2.3.2.8" evidence="2"/>
<dbReference type="Proteomes" id="UP000324832">
    <property type="component" value="Unassembled WGS sequence"/>
</dbReference>
<dbReference type="GO" id="GO:0004057">
    <property type="term" value="F:arginyl-tRNA--protein transferase activity"/>
    <property type="evidence" value="ECO:0007669"/>
    <property type="project" value="UniProtKB-EC"/>
</dbReference>
<dbReference type="EMBL" id="FZQP02001226">
    <property type="protein sequence ID" value="VVC92115.1"/>
    <property type="molecule type" value="Genomic_DNA"/>
</dbReference>
<dbReference type="InterPro" id="IPR017137">
    <property type="entry name" value="Arg-tRNA-P_Trfase_1_euk"/>
</dbReference>
<dbReference type="InterPro" id="IPR030700">
    <property type="entry name" value="N-end_Aminoacyl_Trfase"/>
</dbReference>
<dbReference type="InterPro" id="IPR007471">
    <property type="entry name" value="N-end_Aminoacyl_Trfase_N"/>
</dbReference>
<feature type="compositionally biased region" description="Low complexity" evidence="6">
    <location>
        <begin position="151"/>
        <end position="162"/>
    </location>
</feature>
<evidence type="ECO:0000256" key="6">
    <source>
        <dbReference type="SAM" id="MobiDB-lite"/>
    </source>
</evidence>
<accession>A0A5E4Q4Y2</accession>
<protein>
    <recommendedName>
        <fullName evidence="2">arginyltransferase</fullName>
        <ecNumber evidence="2">2.3.2.8</ecNumber>
    </recommendedName>
</protein>
<keyword evidence="10" id="KW-1185">Reference proteome</keyword>
<sequence>MANSIVEYFAEHENYKCGYCKKTDTNFAHGMWAHTMSVEDYQALIDRGWRRSGKYCYKPTLNIICCPMYTIRCRALEFKATKSQKKVLKRFNKYLMGEEEVLGKSNRKLSESSDDMKLDYCGGGDEFVESKQKPQELNIYLRDGTENLNESSSSGDVGPSSSHDLSLTTESINKGPMCASSSKELSASTTKEIKKGSGPDPTKMPCRKAKDIRKERKLEKLKAQGKDITILESKANTNEKDFELFIKELPAETKHRLESADLKYYYMGYYIHSCPKMRYKGRFSPSDLLCPETYKWFPLNDCLPKLEASPYSRLNPDLDALDDNYPNSRDINHIQVLYKGSVWLFGAYKRKHLRNIEKIAAVMEYASLVGARAATSIVLIGSTKRFI</sequence>
<dbReference type="Pfam" id="PF04376">
    <property type="entry name" value="ATE_N"/>
    <property type="match status" value="1"/>
</dbReference>
<feature type="region of interest" description="Disordered" evidence="6">
    <location>
        <begin position="148"/>
        <end position="206"/>
    </location>
</feature>
<dbReference type="PANTHER" id="PTHR21367:SF1">
    <property type="entry name" value="ARGINYL-TRNA--PROTEIN TRANSFERASE 1"/>
    <property type="match status" value="1"/>
</dbReference>
<dbReference type="Pfam" id="PF04377">
    <property type="entry name" value="ATE_C"/>
    <property type="match status" value="1"/>
</dbReference>
<dbReference type="PIRSF" id="PIRSF037207">
    <property type="entry name" value="ATE1_euk"/>
    <property type="match status" value="1"/>
</dbReference>
<dbReference type="AlphaFoldDB" id="A0A5E4Q4Y2"/>
<feature type="compositionally biased region" description="Polar residues" evidence="6">
    <location>
        <begin position="179"/>
        <end position="190"/>
    </location>
</feature>
<evidence type="ECO:0000259" key="7">
    <source>
        <dbReference type="Pfam" id="PF04376"/>
    </source>
</evidence>
<dbReference type="PANTHER" id="PTHR21367">
    <property type="entry name" value="ARGININE-TRNA-PROTEIN TRANSFERASE 1"/>
    <property type="match status" value="1"/>
</dbReference>
<organism evidence="9 10">
    <name type="scientific">Leptidea sinapis</name>
    <dbReference type="NCBI Taxonomy" id="189913"/>
    <lineage>
        <taxon>Eukaryota</taxon>
        <taxon>Metazoa</taxon>
        <taxon>Ecdysozoa</taxon>
        <taxon>Arthropoda</taxon>
        <taxon>Hexapoda</taxon>
        <taxon>Insecta</taxon>
        <taxon>Pterygota</taxon>
        <taxon>Neoptera</taxon>
        <taxon>Endopterygota</taxon>
        <taxon>Lepidoptera</taxon>
        <taxon>Glossata</taxon>
        <taxon>Ditrysia</taxon>
        <taxon>Papilionoidea</taxon>
        <taxon>Pieridae</taxon>
        <taxon>Dismorphiinae</taxon>
        <taxon>Leptidea</taxon>
    </lineage>
</organism>
<dbReference type="GO" id="GO:0005737">
    <property type="term" value="C:cytoplasm"/>
    <property type="evidence" value="ECO:0007669"/>
    <property type="project" value="TreeGrafter"/>
</dbReference>
<dbReference type="InterPro" id="IPR007472">
    <property type="entry name" value="N-end_Aminoacyl_Trfase_C"/>
</dbReference>
<feature type="domain" description="N-end aminoacyl transferase N-terminal" evidence="7">
    <location>
        <begin position="15"/>
        <end position="86"/>
    </location>
</feature>
<evidence type="ECO:0000256" key="1">
    <source>
        <dbReference type="ARBA" id="ARBA00009991"/>
    </source>
</evidence>
<keyword evidence="3" id="KW-0808">Transferase</keyword>
<feature type="compositionally biased region" description="Polar residues" evidence="6">
    <location>
        <begin position="163"/>
        <end position="172"/>
    </location>
</feature>
<reference evidence="9 10" key="1">
    <citation type="submission" date="2017-07" db="EMBL/GenBank/DDBJ databases">
        <authorList>
            <person name="Talla V."/>
            <person name="Backstrom N."/>
        </authorList>
    </citation>
    <scope>NUCLEOTIDE SEQUENCE [LARGE SCALE GENOMIC DNA]</scope>
</reference>
<evidence type="ECO:0000256" key="3">
    <source>
        <dbReference type="ARBA" id="ARBA00022679"/>
    </source>
</evidence>
<name>A0A5E4Q4Y2_9NEOP</name>
<evidence type="ECO:0000259" key="8">
    <source>
        <dbReference type="Pfam" id="PF04377"/>
    </source>
</evidence>
<proteinExistence type="inferred from homology"/>
<evidence type="ECO:0000256" key="4">
    <source>
        <dbReference type="ARBA" id="ARBA00022786"/>
    </source>
</evidence>
<evidence type="ECO:0000256" key="5">
    <source>
        <dbReference type="ARBA" id="ARBA00023315"/>
    </source>
</evidence>
<evidence type="ECO:0000313" key="9">
    <source>
        <dbReference type="EMBL" id="VVC92115.1"/>
    </source>
</evidence>
<feature type="domain" description="N-end rule aminoacyl transferase C-terminal" evidence="8">
    <location>
        <begin position="258"/>
        <end position="290"/>
    </location>
</feature>
<gene>
    <name evidence="9" type="ORF">LSINAPIS_LOCUS4632</name>
</gene>
<feature type="non-terminal residue" evidence="9">
    <location>
        <position position="387"/>
    </location>
</feature>
<evidence type="ECO:0000256" key="2">
    <source>
        <dbReference type="ARBA" id="ARBA00012025"/>
    </source>
</evidence>
<keyword evidence="4" id="KW-0833">Ubl conjugation pathway</keyword>
<comment type="similarity">
    <text evidence="1">Belongs to the R-transferase family.</text>
</comment>
<keyword evidence="5" id="KW-0012">Acyltransferase</keyword>